<dbReference type="InterPro" id="IPR029058">
    <property type="entry name" value="AB_hydrolase_fold"/>
</dbReference>
<keyword evidence="5" id="KW-1185">Reference proteome</keyword>
<organism evidence="4 5">
    <name type="scientific">Fusarium austroamericanum</name>
    <dbReference type="NCBI Taxonomy" id="282268"/>
    <lineage>
        <taxon>Eukaryota</taxon>
        <taxon>Fungi</taxon>
        <taxon>Dikarya</taxon>
        <taxon>Ascomycota</taxon>
        <taxon>Pezizomycotina</taxon>
        <taxon>Sordariomycetes</taxon>
        <taxon>Hypocreomycetidae</taxon>
        <taxon>Hypocreales</taxon>
        <taxon>Nectriaceae</taxon>
        <taxon>Fusarium</taxon>
    </lineage>
</organism>
<dbReference type="GO" id="GO:0016787">
    <property type="term" value="F:hydrolase activity"/>
    <property type="evidence" value="ECO:0007669"/>
    <property type="project" value="UniProtKB-KW"/>
</dbReference>
<dbReference type="Pfam" id="PF00561">
    <property type="entry name" value="Abhydrolase_1"/>
    <property type="match status" value="1"/>
</dbReference>
<proteinExistence type="predicted"/>
<dbReference type="Proteomes" id="UP000537989">
    <property type="component" value="Unassembled WGS sequence"/>
</dbReference>
<evidence type="ECO:0000256" key="1">
    <source>
        <dbReference type="ARBA" id="ARBA00022801"/>
    </source>
</evidence>
<dbReference type="AlphaFoldDB" id="A0AAN5YZX4"/>
<dbReference type="SUPFAM" id="SSF53474">
    <property type="entry name" value="alpha/beta-Hydrolases"/>
    <property type="match status" value="1"/>
</dbReference>
<dbReference type="InterPro" id="IPR000073">
    <property type="entry name" value="AB_hydrolase_1"/>
</dbReference>
<dbReference type="PRINTS" id="PR00412">
    <property type="entry name" value="EPOXHYDRLASE"/>
</dbReference>
<dbReference type="Gene3D" id="3.40.50.1820">
    <property type="entry name" value="alpha/beta hydrolase"/>
    <property type="match status" value="1"/>
</dbReference>
<feature type="domain" description="AB hydrolase-1" evidence="3">
    <location>
        <begin position="56"/>
        <end position="296"/>
    </location>
</feature>
<keyword evidence="1" id="KW-0378">Hydrolase</keyword>
<dbReference type="GO" id="GO:0016020">
    <property type="term" value="C:membrane"/>
    <property type="evidence" value="ECO:0007669"/>
    <property type="project" value="TreeGrafter"/>
</dbReference>
<gene>
    <name evidence="4" type="ORF">FAUST_10945</name>
</gene>
<sequence length="309" mass="34396">MKLLLLFLFAFQVLLASPLTVAIEGSISIGNMKTGTITTGDGVSLTYNQNGPEAGKPLLFVPGWRQSAAEWKKQVEYFSKNGYRVTTYDMRGHGESAKPKFGYRVSRFAADLNDLITQLHLKDLTIVGHSMGCSVTWAFWDQYPASHKFIRKLVFADQSADFVIDPTWPKEKAQEMAAIFTPDAVYQTAADLATQGPALVKSMFTDAVSKADYDWVIAQNMKMSDKNAGTLLIDHAFRDWRDVLPNINVPALVIAGELSIFPHQGVEWVATQIPGAQHYTFTAAEKGSHFMFWENPEKFNSVVGKFIEA</sequence>
<feature type="signal peptide" evidence="2">
    <location>
        <begin position="1"/>
        <end position="16"/>
    </location>
</feature>
<accession>A0AAN5YZX4</accession>
<comment type="caution">
    <text evidence="4">The sequence shown here is derived from an EMBL/GenBank/DDBJ whole genome shotgun (WGS) entry which is preliminary data.</text>
</comment>
<dbReference type="InterPro" id="IPR050266">
    <property type="entry name" value="AB_hydrolase_sf"/>
</dbReference>
<feature type="chain" id="PRO_5042841892" description="AB hydrolase-1 domain-containing protein" evidence="2">
    <location>
        <begin position="17"/>
        <end position="309"/>
    </location>
</feature>
<dbReference type="PANTHER" id="PTHR43798:SF31">
    <property type="entry name" value="AB HYDROLASE SUPERFAMILY PROTEIN YCLE"/>
    <property type="match status" value="1"/>
</dbReference>
<evidence type="ECO:0000313" key="5">
    <source>
        <dbReference type="Proteomes" id="UP000537989"/>
    </source>
</evidence>
<protein>
    <recommendedName>
        <fullName evidence="3">AB hydrolase-1 domain-containing protein</fullName>
    </recommendedName>
</protein>
<dbReference type="InterPro" id="IPR000639">
    <property type="entry name" value="Epox_hydrolase-like"/>
</dbReference>
<keyword evidence="2" id="KW-0732">Signal</keyword>
<evidence type="ECO:0000259" key="3">
    <source>
        <dbReference type="Pfam" id="PF00561"/>
    </source>
</evidence>
<name>A0AAN5YZX4_FUSAU</name>
<evidence type="ECO:0000256" key="2">
    <source>
        <dbReference type="SAM" id="SignalP"/>
    </source>
</evidence>
<reference evidence="4 5" key="1">
    <citation type="submission" date="2020-02" db="EMBL/GenBank/DDBJ databases">
        <title>Identification and distribution of gene clusters putatively required for synthesis of sphingolipid metabolism inhibitors in phylogenetically diverse species of the filamentous fungus Fusarium.</title>
        <authorList>
            <person name="Kim H.-S."/>
            <person name="Busman M."/>
            <person name="Brown D.W."/>
            <person name="Divon H."/>
            <person name="Uhlig S."/>
            <person name="Proctor R.H."/>
        </authorList>
    </citation>
    <scope>NUCLEOTIDE SEQUENCE [LARGE SCALE GENOMIC DNA]</scope>
    <source>
        <strain evidence="4 5">NRRL 2903</strain>
    </source>
</reference>
<evidence type="ECO:0000313" key="4">
    <source>
        <dbReference type="EMBL" id="KAF5228640.1"/>
    </source>
</evidence>
<dbReference type="PANTHER" id="PTHR43798">
    <property type="entry name" value="MONOACYLGLYCEROL LIPASE"/>
    <property type="match status" value="1"/>
</dbReference>
<dbReference type="EMBL" id="JAAMOD010000447">
    <property type="protein sequence ID" value="KAF5228640.1"/>
    <property type="molecule type" value="Genomic_DNA"/>
</dbReference>